<dbReference type="OrthoDB" id="1246559at2"/>
<name>A0A511YPH9_9FLAO</name>
<dbReference type="SUPFAM" id="SSF56219">
    <property type="entry name" value="DNase I-like"/>
    <property type="match status" value="1"/>
</dbReference>
<organism evidence="1 2">
    <name type="scientific">Chryseobacterium hagamense</name>
    <dbReference type="NCBI Taxonomy" id="395935"/>
    <lineage>
        <taxon>Bacteria</taxon>
        <taxon>Pseudomonadati</taxon>
        <taxon>Bacteroidota</taxon>
        <taxon>Flavobacteriia</taxon>
        <taxon>Flavobacteriales</taxon>
        <taxon>Weeksellaceae</taxon>
        <taxon>Chryseobacterium group</taxon>
        <taxon>Chryseobacterium</taxon>
    </lineage>
</organism>
<proteinExistence type="predicted"/>
<evidence type="ECO:0000313" key="1">
    <source>
        <dbReference type="EMBL" id="GEN77093.1"/>
    </source>
</evidence>
<evidence type="ECO:0000313" key="2">
    <source>
        <dbReference type="Proteomes" id="UP000321863"/>
    </source>
</evidence>
<accession>A0A511YPH9</accession>
<dbReference type="RefSeq" id="WP_146942533.1">
    <property type="nucleotide sequence ID" value="NZ_BJYJ01000018.1"/>
</dbReference>
<sequence length="229" mass="26287">MKIATLNIDWARKKNPQKTPAFLNGFDFDFLILTEAIDLDLCTFPYKYPCSPIPENTVYENLNYTEYLKGEKAFRTILYSKIPCSKKYPVTDDKTNLALEFETAFGNIVFYCTIIGTWFKRQPFADNELRNTISDCKRIYAENPNLFLVGDFNTSFKTGEERLSISSGISESLKNLFLDLKLKTITLEIEQNIDHIVVPESFTGYTVETGIFAEKNMISDHQGIFISIL</sequence>
<protein>
    <recommendedName>
        <fullName evidence="3">Endonuclease/exonuclease/phosphatase domain-containing protein</fullName>
    </recommendedName>
</protein>
<dbReference type="Gene3D" id="3.60.10.10">
    <property type="entry name" value="Endonuclease/exonuclease/phosphatase"/>
    <property type="match status" value="1"/>
</dbReference>
<keyword evidence="2" id="KW-1185">Reference proteome</keyword>
<dbReference type="InterPro" id="IPR036691">
    <property type="entry name" value="Endo/exonu/phosph_ase_sf"/>
</dbReference>
<gene>
    <name evidence="1" type="ORF">CHA01nite_28330</name>
</gene>
<evidence type="ECO:0008006" key="3">
    <source>
        <dbReference type="Google" id="ProtNLM"/>
    </source>
</evidence>
<reference evidence="1 2" key="1">
    <citation type="submission" date="2019-07" db="EMBL/GenBank/DDBJ databases">
        <title>Whole genome shotgun sequence of Chryseobacterium hagamense NBRC 105253.</title>
        <authorList>
            <person name="Hosoyama A."/>
            <person name="Uohara A."/>
            <person name="Ohji S."/>
            <person name="Ichikawa N."/>
        </authorList>
    </citation>
    <scope>NUCLEOTIDE SEQUENCE [LARGE SCALE GENOMIC DNA]</scope>
    <source>
        <strain evidence="1 2">NBRC 105253</strain>
    </source>
</reference>
<dbReference type="Proteomes" id="UP000321863">
    <property type="component" value="Unassembled WGS sequence"/>
</dbReference>
<comment type="caution">
    <text evidence="1">The sequence shown here is derived from an EMBL/GenBank/DDBJ whole genome shotgun (WGS) entry which is preliminary data.</text>
</comment>
<dbReference type="EMBL" id="BJYJ01000018">
    <property type="protein sequence ID" value="GEN77093.1"/>
    <property type="molecule type" value="Genomic_DNA"/>
</dbReference>
<dbReference type="AlphaFoldDB" id="A0A511YPH9"/>